<feature type="domain" description="Recombinase" evidence="3">
    <location>
        <begin position="187"/>
        <end position="313"/>
    </location>
</feature>
<dbReference type="SUPFAM" id="SSF53041">
    <property type="entry name" value="Resolvase-like"/>
    <property type="match status" value="1"/>
</dbReference>
<dbReference type="EMBL" id="FRAH01000066">
    <property type="protein sequence ID" value="SHL09389.1"/>
    <property type="molecule type" value="Genomic_DNA"/>
</dbReference>
<dbReference type="GO" id="GO:0000150">
    <property type="term" value="F:DNA strand exchange activity"/>
    <property type="evidence" value="ECO:0007669"/>
    <property type="project" value="InterPro"/>
</dbReference>
<organism evidence="4 5">
    <name type="scientific">Anaerotignum lactatifermentans DSM 14214</name>
    <dbReference type="NCBI Taxonomy" id="1121323"/>
    <lineage>
        <taxon>Bacteria</taxon>
        <taxon>Bacillati</taxon>
        <taxon>Bacillota</taxon>
        <taxon>Clostridia</taxon>
        <taxon>Lachnospirales</taxon>
        <taxon>Anaerotignaceae</taxon>
        <taxon>Anaerotignum</taxon>
    </lineage>
</organism>
<dbReference type="RefSeq" id="WP_072852891.1">
    <property type="nucleotide sequence ID" value="NZ_FRAH01000066.1"/>
</dbReference>
<dbReference type="PROSITE" id="PS51737">
    <property type="entry name" value="RECOMBINASE_DNA_BIND"/>
    <property type="match status" value="1"/>
</dbReference>
<dbReference type="GO" id="GO:0003677">
    <property type="term" value="F:DNA binding"/>
    <property type="evidence" value="ECO:0007669"/>
    <property type="project" value="InterPro"/>
</dbReference>
<evidence type="ECO:0000259" key="2">
    <source>
        <dbReference type="PROSITE" id="PS51736"/>
    </source>
</evidence>
<dbReference type="PROSITE" id="PS51736">
    <property type="entry name" value="RECOMBINASES_3"/>
    <property type="match status" value="1"/>
</dbReference>
<evidence type="ECO:0000313" key="4">
    <source>
        <dbReference type="EMBL" id="SHL09389.1"/>
    </source>
</evidence>
<proteinExistence type="predicted"/>
<keyword evidence="1" id="KW-0175">Coiled coil</keyword>
<sequence length="546" mass="62894">MSITYERKVQVIPPKINIHTAKKQEVKRIHVAAYCRVSTAQEDQETSYEAQVAYFTKLITENPSWQLAGIYADDGISGTDMKKRDNFNAMMERCLQKDGDIDLILTKSISRFARNTVDCLSCIRKLKERNIAIYFEKENINTLESTGELLITILSSQAQEESRNISENVKWGLKRKYEKGEALVRRMFGYQKGTDGQLHIIPEEAEVVRLIYGKYLEGESLNGIARLLKEKGIKTIRGNTEWNVNSVRTILINEKYIGDAMAQKTFTTDYLTKARKENQGELQKYYVENAHEAIIPREVFYKVQEELHQRANLYKKSSKQETESKGKHSGKYALSKIMVCKECGSEYRRQIWSKYGEKKAVWRCENRLRNGTRYCKDSPTIEESVLHRAVLHTINQVLENKGDFVQTFRKNVVTALIHGTEDSEYAEEKKKLQKTMAELIQQQAQQNGDETAFEERCQEITAQIEALEMKQIKAAVRGENNKRMEEIEGFLGKTKCVLTDYDDKLVRQLIQNINVVSARKIEVVFKSGITVEASLHQEDEIGEDCV</sequence>
<dbReference type="InterPro" id="IPR025827">
    <property type="entry name" value="Zn_ribbon_recom_dom"/>
</dbReference>
<gene>
    <name evidence="4" type="ORF">SAMN02745138_02860</name>
</gene>
<dbReference type="SMART" id="SM00857">
    <property type="entry name" value="Resolvase"/>
    <property type="match status" value="1"/>
</dbReference>
<evidence type="ECO:0000313" key="5">
    <source>
        <dbReference type="Proteomes" id="UP000183975"/>
    </source>
</evidence>
<name>A0A1M6XU40_9FIRM</name>
<dbReference type="Gene3D" id="3.90.1750.20">
    <property type="entry name" value="Putative Large Serine Recombinase, Chain B, Domain 2"/>
    <property type="match status" value="1"/>
</dbReference>
<evidence type="ECO:0000256" key="1">
    <source>
        <dbReference type="SAM" id="Coils"/>
    </source>
</evidence>
<dbReference type="Gene3D" id="3.40.50.1390">
    <property type="entry name" value="Resolvase, N-terminal catalytic domain"/>
    <property type="match status" value="1"/>
</dbReference>
<dbReference type="OrthoDB" id="9769353at2"/>
<dbReference type="InterPro" id="IPR036162">
    <property type="entry name" value="Resolvase-like_N_sf"/>
</dbReference>
<dbReference type="Proteomes" id="UP000183975">
    <property type="component" value="Unassembled WGS sequence"/>
</dbReference>
<protein>
    <submittedName>
        <fullName evidence="4">Recombinase zinc beta ribbon domain-containing protein</fullName>
    </submittedName>
</protein>
<dbReference type="PANTHER" id="PTHR30461:SF23">
    <property type="entry name" value="DNA RECOMBINASE-RELATED"/>
    <property type="match status" value="1"/>
</dbReference>
<reference evidence="4 5" key="1">
    <citation type="submission" date="2016-11" db="EMBL/GenBank/DDBJ databases">
        <authorList>
            <person name="Jaros S."/>
            <person name="Januszkiewicz K."/>
            <person name="Wedrychowicz H."/>
        </authorList>
    </citation>
    <scope>NUCLEOTIDE SEQUENCE [LARGE SCALE GENOMIC DNA]</scope>
    <source>
        <strain evidence="4 5">DSM 14214</strain>
    </source>
</reference>
<dbReference type="Pfam" id="PF00239">
    <property type="entry name" value="Resolvase"/>
    <property type="match status" value="1"/>
</dbReference>
<keyword evidence="5" id="KW-1185">Reference proteome</keyword>
<evidence type="ECO:0000259" key="3">
    <source>
        <dbReference type="PROSITE" id="PS51737"/>
    </source>
</evidence>
<dbReference type="PANTHER" id="PTHR30461">
    <property type="entry name" value="DNA-INVERTASE FROM LAMBDOID PROPHAGE"/>
    <property type="match status" value="1"/>
</dbReference>
<dbReference type="InterPro" id="IPR050639">
    <property type="entry name" value="SSR_resolvase"/>
</dbReference>
<feature type="coiled-coil region" evidence="1">
    <location>
        <begin position="422"/>
        <end position="470"/>
    </location>
</feature>
<dbReference type="InterPro" id="IPR011109">
    <property type="entry name" value="DNA_bind_recombinase_dom"/>
</dbReference>
<dbReference type="AlphaFoldDB" id="A0A1M6XU40"/>
<dbReference type="CDD" id="cd00338">
    <property type="entry name" value="Ser_Recombinase"/>
    <property type="match status" value="1"/>
</dbReference>
<dbReference type="InterPro" id="IPR006119">
    <property type="entry name" value="Resolv_N"/>
</dbReference>
<dbReference type="Pfam" id="PF13408">
    <property type="entry name" value="Zn_ribbon_recom"/>
    <property type="match status" value="1"/>
</dbReference>
<accession>A0A1M6XU40</accession>
<dbReference type="InterPro" id="IPR038109">
    <property type="entry name" value="DNA_bind_recomb_sf"/>
</dbReference>
<feature type="domain" description="Resolvase/invertase-type recombinase catalytic" evidence="2">
    <location>
        <begin position="30"/>
        <end position="180"/>
    </location>
</feature>
<dbReference type="Pfam" id="PF07508">
    <property type="entry name" value="Recombinase"/>
    <property type="match status" value="1"/>
</dbReference>